<comment type="similarity">
    <text evidence="1">Belongs to the type-B carboxylesterase/lipase family.</text>
</comment>
<dbReference type="SUPFAM" id="SSF53474">
    <property type="entry name" value="alpha/beta-Hydrolases"/>
    <property type="match status" value="1"/>
</dbReference>
<accession>A0A423SWG3</accession>
<evidence type="ECO:0000256" key="4">
    <source>
        <dbReference type="SAM" id="Phobius"/>
    </source>
</evidence>
<dbReference type="Proteomes" id="UP000283509">
    <property type="component" value="Unassembled WGS sequence"/>
</dbReference>
<feature type="transmembrane region" description="Helical" evidence="4">
    <location>
        <begin position="443"/>
        <end position="463"/>
    </location>
</feature>
<feature type="region of interest" description="Disordered" evidence="3">
    <location>
        <begin position="495"/>
        <end position="569"/>
    </location>
</feature>
<evidence type="ECO:0000313" key="6">
    <source>
        <dbReference type="EMBL" id="ROT68458.1"/>
    </source>
</evidence>
<dbReference type="InterPro" id="IPR002018">
    <property type="entry name" value="CarbesteraseB"/>
</dbReference>
<dbReference type="Pfam" id="PF00135">
    <property type="entry name" value="COesterase"/>
    <property type="match status" value="1"/>
</dbReference>
<evidence type="ECO:0000259" key="5">
    <source>
        <dbReference type="Pfam" id="PF00135"/>
    </source>
</evidence>
<evidence type="ECO:0000256" key="2">
    <source>
        <dbReference type="ARBA" id="ARBA00023180"/>
    </source>
</evidence>
<dbReference type="EMBL" id="QCYY01002663">
    <property type="protein sequence ID" value="ROT68458.1"/>
    <property type="molecule type" value="Genomic_DNA"/>
</dbReference>
<feature type="transmembrane region" description="Helical" evidence="4">
    <location>
        <begin position="321"/>
        <end position="343"/>
    </location>
</feature>
<feature type="compositionally biased region" description="Pro residues" evidence="3">
    <location>
        <begin position="543"/>
        <end position="558"/>
    </location>
</feature>
<name>A0A423SWG3_PENVA</name>
<dbReference type="InterPro" id="IPR051093">
    <property type="entry name" value="Neuroligin/BSAL"/>
</dbReference>
<feature type="compositionally biased region" description="Pro residues" evidence="3">
    <location>
        <begin position="508"/>
        <end position="526"/>
    </location>
</feature>
<reference evidence="6 7" key="2">
    <citation type="submission" date="2019-01" db="EMBL/GenBank/DDBJ databases">
        <title>The decoding of complex shrimp genome reveals the adaptation for benthos swimmer, frequently molting mechanism and breeding impact on genome.</title>
        <authorList>
            <person name="Sun Y."/>
            <person name="Gao Y."/>
            <person name="Yu Y."/>
        </authorList>
    </citation>
    <scope>NUCLEOTIDE SEQUENCE [LARGE SCALE GENOMIC DNA]</scope>
    <source>
        <tissue evidence="6">Muscle</tissue>
    </source>
</reference>
<keyword evidence="4" id="KW-0812">Transmembrane</keyword>
<organism evidence="6 7">
    <name type="scientific">Penaeus vannamei</name>
    <name type="common">Whiteleg shrimp</name>
    <name type="synonym">Litopenaeus vannamei</name>
    <dbReference type="NCBI Taxonomy" id="6689"/>
    <lineage>
        <taxon>Eukaryota</taxon>
        <taxon>Metazoa</taxon>
        <taxon>Ecdysozoa</taxon>
        <taxon>Arthropoda</taxon>
        <taxon>Crustacea</taxon>
        <taxon>Multicrustacea</taxon>
        <taxon>Malacostraca</taxon>
        <taxon>Eumalacostraca</taxon>
        <taxon>Eucarida</taxon>
        <taxon>Decapoda</taxon>
        <taxon>Dendrobranchiata</taxon>
        <taxon>Penaeoidea</taxon>
        <taxon>Penaeidae</taxon>
        <taxon>Penaeus</taxon>
    </lineage>
</organism>
<keyword evidence="7" id="KW-1185">Reference proteome</keyword>
<evidence type="ECO:0000256" key="3">
    <source>
        <dbReference type="SAM" id="MobiDB-lite"/>
    </source>
</evidence>
<dbReference type="PRINTS" id="PR01217">
    <property type="entry name" value="PRICHEXTENSN"/>
</dbReference>
<feature type="compositionally biased region" description="Low complexity" evidence="3">
    <location>
        <begin position="527"/>
        <end position="542"/>
    </location>
</feature>
<evidence type="ECO:0000256" key="1">
    <source>
        <dbReference type="ARBA" id="ARBA00005964"/>
    </source>
</evidence>
<dbReference type="AlphaFoldDB" id="A0A423SWG3"/>
<reference evidence="6 7" key="1">
    <citation type="submission" date="2018-04" db="EMBL/GenBank/DDBJ databases">
        <authorList>
            <person name="Zhang X."/>
            <person name="Yuan J."/>
            <person name="Li F."/>
            <person name="Xiang J."/>
        </authorList>
    </citation>
    <scope>NUCLEOTIDE SEQUENCE [LARGE SCALE GENOMIC DNA]</scope>
    <source>
        <tissue evidence="6">Muscle</tissue>
    </source>
</reference>
<keyword evidence="4" id="KW-1133">Transmembrane helix</keyword>
<keyword evidence="2" id="KW-0325">Glycoprotein</keyword>
<dbReference type="Gene3D" id="3.40.50.1820">
    <property type="entry name" value="alpha/beta hydrolase"/>
    <property type="match status" value="1"/>
</dbReference>
<gene>
    <name evidence="6" type="ORF">C7M84_013377</name>
</gene>
<feature type="transmembrane region" description="Helical" evidence="4">
    <location>
        <begin position="386"/>
        <end position="405"/>
    </location>
</feature>
<comment type="caution">
    <text evidence="6">The sequence shown here is derived from an EMBL/GenBank/DDBJ whole genome shotgun (WGS) entry which is preliminary data.</text>
</comment>
<evidence type="ECO:0000313" key="7">
    <source>
        <dbReference type="Proteomes" id="UP000283509"/>
    </source>
</evidence>
<sequence>MSGSGAQLLGHVGSPTHYALKFGRALNCTTNLPSGISLHDPEFTPSNDELDQMVNCLKDKSLDELQAVHISAPQFLYAFGPSVDGIVIKHDYRREMRKRADEMSKEYDLLFGVVPNEAYNAFSDSDIEKGFDVGKRDRMFRTMVRNSYDYHLNEVYISVVNEYTDWEKPEPHPTATRDATMDALSDAQYVAPLLSTANNLRIGDKNQFFYVFDHTATHSDNPYVSLLYLSPSAPVQFKCFFLPSSPLSIFFPYLPFSRPVLPSSLSPFTNSPPFLLFLSLLLIFFSLPFLSPSLTTPLMFFLLSSFLSHYLYVFLSLPRYLFLPFFSSSLSCFILSLISLFSVSPPFLPPLHSPCFLSPLYAASSPLHLYFIFINSFSPSFFDSLSFPPSIFLNPFIIYLLHFPFPFPSSPSYSKPFLRLPSSISLPFLYFSLPFPLSPPHALLILPPSYLSFFFPFLLHILLSPSTSLPLPPPPSHPLPHPLLLLLTPPTLPPPPPPSLSSISPLSSIPPPPPPPLPPPSPPSPSLPLLSSLLPSSPLSSSLPPPPLPPTSPPPPFLPSRRSRKQCTGTNCLTCSALPS</sequence>
<dbReference type="InterPro" id="IPR029058">
    <property type="entry name" value="AB_hydrolase_fold"/>
</dbReference>
<feature type="domain" description="Carboxylesterase type B" evidence="5">
    <location>
        <begin position="13"/>
        <end position="222"/>
    </location>
</feature>
<protein>
    <submittedName>
        <fullName evidence="6">Putative neuroligin-4, X-linked-like</fullName>
    </submittedName>
</protein>
<keyword evidence="4" id="KW-0472">Membrane</keyword>
<feature type="transmembrane region" description="Helical" evidence="4">
    <location>
        <begin position="355"/>
        <end position="374"/>
    </location>
</feature>
<dbReference type="OrthoDB" id="3200163at2759"/>
<dbReference type="PANTHER" id="PTHR43903">
    <property type="entry name" value="NEUROLIGIN"/>
    <property type="match status" value="1"/>
</dbReference>
<proteinExistence type="inferred from homology"/>